<keyword evidence="2" id="KW-1185">Reference proteome</keyword>
<gene>
    <name evidence="1" type="ORF">QQ008_07235</name>
</gene>
<evidence type="ECO:0000313" key="1">
    <source>
        <dbReference type="EMBL" id="MDN5201147.1"/>
    </source>
</evidence>
<accession>A0ABT8KKA5</accession>
<sequence length="207" mass="24228">MNYEAAMRILGHRMKGQRPDLIAFSRQSMFALEAKGRSQSNAGNMANHKNQSQTGPIPVNFSVACVSYDLYNQVKCNYHDPYNDNIPYDNTTLSATSRNYYSGLSEFLNEKFFEIGEVQIQGEMFIEIKLSHRTMERTFKDEIPPFRLFRYLELFELYRPSLILPNDIRLFAREGITNELSPFSFEETQKDNLYVDNDRIGLRIKEY</sequence>
<dbReference type="Proteomes" id="UP001172082">
    <property type="component" value="Unassembled WGS sequence"/>
</dbReference>
<evidence type="ECO:0008006" key="3">
    <source>
        <dbReference type="Google" id="ProtNLM"/>
    </source>
</evidence>
<protein>
    <recommendedName>
        <fullName evidence="3">Restriction endonuclease</fullName>
    </recommendedName>
</protein>
<comment type="caution">
    <text evidence="1">The sequence shown here is derived from an EMBL/GenBank/DDBJ whole genome shotgun (WGS) entry which is preliminary data.</text>
</comment>
<dbReference type="RefSeq" id="WP_346751173.1">
    <property type="nucleotide sequence ID" value="NZ_JAUJEA010000002.1"/>
</dbReference>
<reference evidence="1" key="1">
    <citation type="submission" date="2023-06" db="EMBL/GenBank/DDBJ databases">
        <title>Genomic of Parafulvivirga corallium.</title>
        <authorList>
            <person name="Wang G."/>
        </authorList>
    </citation>
    <scope>NUCLEOTIDE SEQUENCE</scope>
    <source>
        <strain evidence="1">BMA10</strain>
    </source>
</reference>
<evidence type="ECO:0000313" key="2">
    <source>
        <dbReference type="Proteomes" id="UP001172082"/>
    </source>
</evidence>
<organism evidence="1 2">
    <name type="scientific">Splendidivirga corallicola</name>
    <dbReference type="NCBI Taxonomy" id="3051826"/>
    <lineage>
        <taxon>Bacteria</taxon>
        <taxon>Pseudomonadati</taxon>
        <taxon>Bacteroidota</taxon>
        <taxon>Cytophagia</taxon>
        <taxon>Cytophagales</taxon>
        <taxon>Splendidivirgaceae</taxon>
        <taxon>Splendidivirga</taxon>
    </lineage>
</organism>
<name>A0ABT8KKA5_9BACT</name>
<dbReference type="EMBL" id="JAUJEA010000002">
    <property type="protein sequence ID" value="MDN5201147.1"/>
    <property type="molecule type" value="Genomic_DNA"/>
</dbReference>
<proteinExistence type="predicted"/>